<feature type="transmembrane region" description="Helical" evidence="10">
    <location>
        <begin position="114"/>
        <end position="131"/>
    </location>
</feature>
<evidence type="ECO:0000256" key="10">
    <source>
        <dbReference type="SAM" id="Phobius"/>
    </source>
</evidence>
<evidence type="ECO:0000259" key="15">
    <source>
        <dbReference type="Pfam" id="PF20501"/>
    </source>
</evidence>
<feature type="transmembrane region" description="Helical" evidence="10">
    <location>
        <begin position="275"/>
        <end position="296"/>
    </location>
</feature>
<evidence type="ECO:0000256" key="9">
    <source>
        <dbReference type="RuleBase" id="RU000320"/>
    </source>
</evidence>
<keyword evidence="6 10" id="KW-1133">Transmembrane helix</keyword>
<feature type="transmembrane region" description="Helical" evidence="10">
    <location>
        <begin position="658"/>
        <end position="677"/>
    </location>
</feature>
<evidence type="ECO:0000256" key="8">
    <source>
        <dbReference type="ARBA" id="ARBA00023136"/>
    </source>
</evidence>
<evidence type="ECO:0000256" key="1">
    <source>
        <dbReference type="ARBA" id="ARBA00004651"/>
    </source>
</evidence>
<dbReference type="PRINTS" id="PR01434">
    <property type="entry name" value="NADHDHGNASE5"/>
</dbReference>
<feature type="transmembrane region" description="Helical" evidence="10">
    <location>
        <begin position="507"/>
        <end position="527"/>
    </location>
</feature>
<dbReference type="Pfam" id="PF20501">
    <property type="entry name" value="MbhE"/>
    <property type="match status" value="1"/>
</dbReference>
<dbReference type="Pfam" id="PF00662">
    <property type="entry name" value="Proton_antipo_N"/>
    <property type="match status" value="1"/>
</dbReference>
<dbReference type="Pfam" id="PF00361">
    <property type="entry name" value="Proton_antipo_M"/>
    <property type="match status" value="1"/>
</dbReference>
<dbReference type="Pfam" id="PF04039">
    <property type="entry name" value="MnhB"/>
    <property type="match status" value="1"/>
</dbReference>
<feature type="transmembrane region" description="Helical" evidence="10">
    <location>
        <begin position="82"/>
        <end position="102"/>
    </location>
</feature>
<feature type="transmembrane region" description="Helical" evidence="10">
    <location>
        <begin position="35"/>
        <end position="62"/>
    </location>
</feature>
<feature type="transmembrane region" description="Helical" evidence="10">
    <location>
        <begin position="327"/>
        <end position="351"/>
    </location>
</feature>
<evidence type="ECO:0000259" key="13">
    <source>
        <dbReference type="Pfam" id="PF04039"/>
    </source>
</evidence>
<dbReference type="InterPro" id="IPR046806">
    <property type="entry name" value="MrpA_C/MbhE"/>
</dbReference>
<protein>
    <submittedName>
        <fullName evidence="16">Monovalent cation/H+ antiporter subunit A</fullName>
    </submittedName>
</protein>
<feature type="transmembrane region" description="Helical" evidence="10">
    <location>
        <begin position="632"/>
        <end position="652"/>
    </location>
</feature>
<evidence type="ECO:0000256" key="7">
    <source>
        <dbReference type="ARBA" id="ARBA00023065"/>
    </source>
</evidence>
<dbReference type="RefSeq" id="WP_308896041.1">
    <property type="nucleotide sequence ID" value="NZ_CP133218.1"/>
</dbReference>
<dbReference type="NCBIfam" id="NF009288">
    <property type="entry name" value="PRK12648.1"/>
    <property type="match status" value="1"/>
</dbReference>
<feature type="transmembrane region" description="Helical" evidence="10">
    <location>
        <begin position="247"/>
        <end position="269"/>
    </location>
</feature>
<feature type="transmembrane region" description="Helical" evidence="10">
    <location>
        <begin position="210"/>
        <end position="235"/>
    </location>
</feature>
<feature type="transmembrane region" description="Helical" evidence="10">
    <location>
        <begin position="303"/>
        <end position="321"/>
    </location>
</feature>
<keyword evidence="8 10" id="KW-0472">Membrane</keyword>
<feature type="transmembrane region" description="Helical" evidence="10">
    <location>
        <begin position="609"/>
        <end position="627"/>
    </location>
</feature>
<dbReference type="InterPro" id="IPR050616">
    <property type="entry name" value="CPA3_Na-H_Antiporter_A"/>
</dbReference>
<evidence type="ECO:0000259" key="14">
    <source>
        <dbReference type="Pfam" id="PF13244"/>
    </source>
</evidence>
<evidence type="ECO:0000256" key="4">
    <source>
        <dbReference type="ARBA" id="ARBA00022475"/>
    </source>
</evidence>
<dbReference type="PANTHER" id="PTHR43373:SF1">
    <property type="entry name" value="NA(+)_H(+) ANTIPORTER SUBUNIT A"/>
    <property type="match status" value="1"/>
</dbReference>
<feature type="transmembrane region" description="Helical" evidence="10">
    <location>
        <begin position="859"/>
        <end position="882"/>
    </location>
</feature>
<accession>A0ABY9MRX0</accession>
<organism evidence="16 17">
    <name type="scientific">Thiothrix lacustris</name>
    <dbReference type="NCBI Taxonomy" id="525917"/>
    <lineage>
        <taxon>Bacteria</taxon>
        <taxon>Pseudomonadati</taxon>
        <taxon>Pseudomonadota</taxon>
        <taxon>Gammaproteobacteria</taxon>
        <taxon>Thiotrichales</taxon>
        <taxon>Thiotrichaceae</taxon>
        <taxon>Thiothrix</taxon>
    </lineage>
</organism>
<evidence type="ECO:0000256" key="6">
    <source>
        <dbReference type="ARBA" id="ARBA00022989"/>
    </source>
</evidence>
<keyword evidence="2" id="KW-0813">Transport</keyword>
<evidence type="ECO:0000259" key="11">
    <source>
        <dbReference type="Pfam" id="PF00361"/>
    </source>
</evidence>
<dbReference type="InterPro" id="IPR001516">
    <property type="entry name" value="Proton_antipo_N"/>
</dbReference>
<feature type="transmembrane region" description="Helical" evidence="10">
    <location>
        <begin position="464"/>
        <end position="487"/>
    </location>
</feature>
<feature type="transmembrane region" description="Helical" evidence="10">
    <location>
        <begin position="902"/>
        <end position="922"/>
    </location>
</feature>
<keyword evidence="3" id="KW-0050">Antiport</keyword>
<sequence>MDFSSINLPLAVLLPLVGAGLTVSAAHFHRVASAWLAGLVTLLALLALLPSLVAVFAGETLIQSWAWLPAMGLDLAFRLDGLGALFALMILVIGLLVILYARYYLSSKDSMGRFFAYLLLFMGSMLGVVLSENLLQLMVFWEMTSLSSFLLISYWTHRSDARQGARMALAVTGGGGLALLAGILLLGQMAGSYNLSDVLLAGDQIRAHSWYLPTLVLIALGVFTKSAQFPFHFWLPNAMAAPTPVSAYLHSATMVKAGIFLLARFFPVLSGTPEWSWLIGSVGMLTLLIGAYTALFQHDLKGLLAYSTISHLGLITLLFGLGTELAAVAALFHIINHATFKASLFMVAGIIDHETGSRDMRRINGLLKYMPHTAVLAMIASAAMAGVPLLNGFLSKEMFFDQAVVASNTSMWAWVIPALATLAGVFSVAYSLRFIHDVFFNGEPINLPKTPHEPPRFMRIPVDVLVVLCLAVGMLPMFTVAPLLTVAVQGTLQAPPPEYSLAVWHGLNVPLLMSVIALLGGVAVYVVRQPLFTLYEERVKGQQLRHVYDWMLENLQAFARFVTQWFDRGSLQDVLFWVLGFTLLAGLAGFLSSTAPLLGGRELLPLDGVSLAVGSTLILASLLSVVLHRERLVALVVLGAVGLVVSLAFVKFSAPDLALTQLSVEIVTVVLLMLALYFLPQYTPRISSVWRKWRDGLLAGALGLGAALLALAVMTRDTATPLADYFLANSVPGGGGKNVVNVILVDFRGFDTLGEIAVLALAGLGIFALLQQIKLYVPTEDSGGRAWSAEANPFILQMFSRILFPLMLMVAVYVFLRGHNLPGGGFIAGLIAALAIVLQNLANGIAWTAQRLRFDMHQWLAGGLLVAAGTGLVAMALGYPFLTSAFTHVHWPLVGDFELASAMFFDTGVFLVVVGATVMILVELGKLSRVGASIPKEGA</sequence>
<dbReference type="InterPro" id="IPR007182">
    <property type="entry name" value="MnhB"/>
</dbReference>
<name>A0ABY9MRX0_9GAMM</name>
<keyword evidence="4" id="KW-1003">Cell membrane</keyword>
<keyword evidence="5 9" id="KW-0812">Transmembrane</keyword>
<feature type="transmembrane region" description="Helical" evidence="10">
    <location>
        <begin position="798"/>
        <end position="816"/>
    </location>
</feature>
<evidence type="ECO:0000256" key="5">
    <source>
        <dbReference type="ARBA" id="ARBA00022692"/>
    </source>
</evidence>
<dbReference type="EMBL" id="CP133218">
    <property type="protein sequence ID" value="WML91293.1"/>
    <property type="molecule type" value="Genomic_DNA"/>
</dbReference>
<feature type="transmembrane region" description="Helical" evidence="10">
    <location>
        <begin position="574"/>
        <end position="597"/>
    </location>
</feature>
<feature type="domain" description="NADH:quinone oxidoreductase/Mrp antiporter transmembrane" evidence="11">
    <location>
        <begin position="131"/>
        <end position="414"/>
    </location>
</feature>
<feature type="transmembrane region" description="Helical" evidence="10">
    <location>
        <begin position="822"/>
        <end position="847"/>
    </location>
</feature>
<reference evidence="16 17" key="1">
    <citation type="submission" date="2023-08" db="EMBL/GenBank/DDBJ databases">
        <title>New molecular markers tilS and rpoB for phylogenetic and monitoring studies of the genus Thiothrix biodiversity.</title>
        <authorList>
            <person name="Ravin N.V."/>
            <person name="Smolyakov D."/>
            <person name="Markov N.D."/>
            <person name="Beletsky A.V."/>
            <person name="Mardanov A.V."/>
            <person name="Rudenko T.S."/>
            <person name="Grabovich M.Y."/>
        </authorList>
    </citation>
    <scope>NUCLEOTIDE SEQUENCE [LARGE SCALE GENOMIC DNA]</scope>
    <source>
        <strain evidence="16 17">MK1</strain>
    </source>
</reference>
<feature type="transmembrane region" description="Helical" evidence="10">
    <location>
        <begin position="137"/>
        <end position="155"/>
    </location>
</feature>
<keyword evidence="7" id="KW-0406">Ion transport</keyword>
<evidence type="ECO:0000256" key="2">
    <source>
        <dbReference type="ARBA" id="ARBA00022448"/>
    </source>
</evidence>
<feature type="transmembrane region" description="Helical" evidence="10">
    <location>
        <begin position="167"/>
        <end position="190"/>
    </location>
</feature>
<feature type="domain" description="MrpA C-terminal/MbhE" evidence="15">
    <location>
        <begin position="690"/>
        <end position="774"/>
    </location>
</feature>
<feature type="transmembrane region" description="Helical" evidence="10">
    <location>
        <begin position="756"/>
        <end position="777"/>
    </location>
</feature>
<feature type="transmembrane region" description="Helical" evidence="10">
    <location>
        <begin position="411"/>
        <end position="432"/>
    </location>
</feature>
<feature type="domain" description="Na+/H+ antiporter MnhB subunit-related protein" evidence="13">
    <location>
        <begin position="795"/>
        <end position="918"/>
    </location>
</feature>
<dbReference type="Proteomes" id="UP001236657">
    <property type="component" value="Chromosome"/>
</dbReference>
<feature type="transmembrane region" description="Helical" evidence="10">
    <location>
        <begin position="372"/>
        <end position="391"/>
    </location>
</feature>
<feature type="domain" description="MrpA C-terminal/MbhD" evidence="14">
    <location>
        <begin position="617"/>
        <end position="681"/>
    </location>
</feature>
<evidence type="ECO:0000259" key="12">
    <source>
        <dbReference type="Pfam" id="PF00662"/>
    </source>
</evidence>
<feature type="transmembrane region" description="Helical" evidence="10">
    <location>
        <begin position="6"/>
        <end position="28"/>
    </location>
</feature>
<dbReference type="Pfam" id="PF13244">
    <property type="entry name" value="MbhD"/>
    <property type="match status" value="1"/>
</dbReference>
<comment type="subcellular location">
    <subcellularLocation>
        <location evidence="1">Cell membrane</location>
        <topology evidence="1">Multi-pass membrane protein</topology>
    </subcellularLocation>
    <subcellularLocation>
        <location evidence="9">Membrane</location>
        <topology evidence="9">Multi-pass membrane protein</topology>
    </subcellularLocation>
</comment>
<proteinExistence type="predicted"/>
<dbReference type="PANTHER" id="PTHR43373">
    <property type="entry name" value="NA(+)/H(+) ANTIPORTER SUBUNIT"/>
    <property type="match status" value="1"/>
</dbReference>
<evidence type="ECO:0000313" key="16">
    <source>
        <dbReference type="EMBL" id="WML91293.1"/>
    </source>
</evidence>
<dbReference type="InterPro" id="IPR025383">
    <property type="entry name" value="MrpA_C/MbhD"/>
</dbReference>
<feature type="transmembrane region" description="Helical" evidence="10">
    <location>
        <begin position="697"/>
        <end position="715"/>
    </location>
</feature>
<gene>
    <name evidence="16" type="ORF">RCF98_02805</name>
</gene>
<dbReference type="InterPro" id="IPR001750">
    <property type="entry name" value="ND/Mrp_TM"/>
</dbReference>
<evidence type="ECO:0000313" key="17">
    <source>
        <dbReference type="Proteomes" id="UP001236657"/>
    </source>
</evidence>
<feature type="domain" description="NADH-Ubiquinone oxidoreductase (complex I) chain 5 N-terminal" evidence="12">
    <location>
        <begin position="68"/>
        <end position="115"/>
    </location>
</feature>
<evidence type="ECO:0000256" key="3">
    <source>
        <dbReference type="ARBA" id="ARBA00022449"/>
    </source>
</evidence>
<keyword evidence="17" id="KW-1185">Reference proteome</keyword>